<evidence type="ECO:0000256" key="2">
    <source>
        <dbReference type="SAM" id="MobiDB-lite"/>
    </source>
</evidence>
<keyword evidence="5" id="KW-1185">Reference proteome</keyword>
<feature type="transmembrane region" description="Helical" evidence="3">
    <location>
        <begin position="58"/>
        <end position="79"/>
    </location>
</feature>
<reference evidence="4 5" key="1">
    <citation type="journal article" date="2019" name="Int. J. Syst. Evol. Microbiol.">
        <title>The Global Catalogue of Microorganisms (GCM) 10K type strain sequencing project: providing services to taxonomists for standard genome sequencing and annotation.</title>
        <authorList>
            <consortium name="The Broad Institute Genomics Platform"/>
            <consortium name="The Broad Institute Genome Sequencing Center for Infectious Disease"/>
            <person name="Wu L."/>
            <person name="Ma J."/>
        </authorList>
    </citation>
    <scope>NUCLEOTIDE SEQUENCE [LARGE SCALE GENOMIC DNA]</scope>
    <source>
        <strain evidence="4 5">JCM 13518</strain>
    </source>
</reference>
<dbReference type="EMBL" id="BAAAME010000002">
    <property type="protein sequence ID" value="GAA1729739.1"/>
    <property type="molecule type" value="Genomic_DNA"/>
</dbReference>
<name>A0ABN2JKP4_9ACTN</name>
<keyword evidence="3" id="KW-1133">Transmembrane helix</keyword>
<accession>A0ABN2JKP4</accession>
<dbReference type="Pfam" id="PF05949">
    <property type="entry name" value="DUF881"/>
    <property type="match status" value="1"/>
</dbReference>
<feature type="compositionally biased region" description="Low complexity" evidence="2">
    <location>
        <begin position="1"/>
        <end position="16"/>
    </location>
</feature>
<dbReference type="InterPro" id="IPR010273">
    <property type="entry name" value="DUF881"/>
</dbReference>
<dbReference type="Gene3D" id="3.30.70.1880">
    <property type="entry name" value="Protein of unknown function DUF881"/>
    <property type="match status" value="1"/>
</dbReference>
<evidence type="ECO:0000256" key="3">
    <source>
        <dbReference type="SAM" id="Phobius"/>
    </source>
</evidence>
<feature type="region of interest" description="Disordered" evidence="2">
    <location>
        <begin position="1"/>
        <end position="24"/>
    </location>
</feature>
<comment type="similarity">
    <text evidence="1">Belongs to the UPF0749 family.</text>
</comment>
<dbReference type="Proteomes" id="UP001501057">
    <property type="component" value="Unassembled WGS sequence"/>
</dbReference>
<evidence type="ECO:0000313" key="5">
    <source>
        <dbReference type="Proteomes" id="UP001501057"/>
    </source>
</evidence>
<proteinExistence type="inferred from homology"/>
<keyword evidence="3" id="KW-0812">Transmembrane</keyword>
<comment type="caution">
    <text evidence="4">The sequence shown here is derived from an EMBL/GenBank/DDBJ whole genome shotgun (WGS) entry which is preliminary data.</text>
</comment>
<dbReference type="PANTHER" id="PTHR37313">
    <property type="entry name" value="UPF0749 PROTEIN RV1825"/>
    <property type="match status" value="1"/>
</dbReference>
<dbReference type="PANTHER" id="PTHR37313:SF1">
    <property type="entry name" value="UPF0749 PROTEIN RV1823"/>
    <property type="match status" value="1"/>
</dbReference>
<organism evidence="4 5">
    <name type="scientific">Aeromicrobium alkaliterrae</name>
    <dbReference type="NCBI Taxonomy" id="302168"/>
    <lineage>
        <taxon>Bacteria</taxon>
        <taxon>Bacillati</taxon>
        <taxon>Actinomycetota</taxon>
        <taxon>Actinomycetes</taxon>
        <taxon>Propionibacteriales</taxon>
        <taxon>Nocardioidaceae</taxon>
        <taxon>Aeromicrobium</taxon>
    </lineage>
</organism>
<evidence type="ECO:0000313" key="4">
    <source>
        <dbReference type="EMBL" id="GAA1729739.1"/>
    </source>
</evidence>
<dbReference type="RefSeq" id="WP_344197975.1">
    <property type="nucleotide sequence ID" value="NZ_BAAAME010000002.1"/>
</dbReference>
<feature type="region of interest" description="Disordered" evidence="2">
    <location>
        <begin position="255"/>
        <end position="278"/>
    </location>
</feature>
<gene>
    <name evidence="4" type="ORF">GCM10009710_07930</name>
</gene>
<evidence type="ECO:0000256" key="1">
    <source>
        <dbReference type="ARBA" id="ARBA00009108"/>
    </source>
</evidence>
<sequence length="278" mass="29536">MVSTPPGSTSTDSPRPQRTPYSREATGLLDQIAERALDDDYYLVRSGRYSRSRGTNTAATAVVLALFMLMVTITAVQYAQDRPSRSETRDALLSDIEKGQSNQADLLAQAASLEAEVDALRGVQEKSPEALGDELAAGASAVTGDGLRISIEPAAGVAISDGELRALVNELWIGGAEAIAVNGQRWGALTSLRAAGGAITINFTSIGAPYVITAIGDRDTIRERLDASGEDGYWERRQSQDELTYDVSDADDQVLPAAPDHRTTITRATPVPPEEGTS</sequence>
<protein>
    <submittedName>
        <fullName evidence="4">DUF881 domain-containing protein</fullName>
    </submittedName>
</protein>
<keyword evidence="3" id="KW-0472">Membrane</keyword>